<dbReference type="HOGENOM" id="CLU_1266417_0_0_12"/>
<evidence type="ECO:0008006" key="3">
    <source>
        <dbReference type="Google" id="ProtNLM"/>
    </source>
</evidence>
<dbReference type="EMBL" id="ATFF01000006">
    <property type="protein sequence ID" value="EPF31375.1"/>
    <property type="molecule type" value="Genomic_DNA"/>
</dbReference>
<accession>S3K1I7</accession>
<name>S3K1I7_TREMA</name>
<reference evidence="1 2" key="1">
    <citation type="submission" date="2013-04" db="EMBL/GenBank/DDBJ databases">
        <title>The Genome Sequence of Treponema maltophilum ATCC 51939.</title>
        <authorList>
            <consortium name="The Broad Institute Genomics Platform"/>
            <person name="Earl A."/>
            <person name="Ward D."/>
            <person name="Feldgarden M."/>
            <person name="Gevers D."/>
            <person name="Leonetti C."/>
            <person name="Blanton J.M."/>
            <person name="Dewhirst F.E."/>
            <person name="Izard J."/>
            <person name="Walker B."/>
            <person name="Young S."/>
            <person name="Zeng Q."/>
            <person name="Gargeya S."/>
            <person name="Fitzgerald M."/>
            <person name="Haas B."/>
            <person name="Abouelleil A."/>
            <person name="Allen A.W."/>
            <person name="Alvarado L."/>
            <person name="Arachchi H.M."/>
            <person name="Berlin A.M."/>
            <person name="Chapman S.B."/>
            <person name="Gainer-Dewar J."/>
            <person name="Goldberg J."/>
            <person name="Griggs A."/>
            <person name="Gujja S."/>
            <person name="Hansen M."/>
            <person name="Howarth C."/>
            <person name="Imamovic A."/>
            <person name="Ireland A."/>
            <person name="Larimer J."/>
            <person name="McCowan C."/>
            <person name="Murphy C."/>
            <person name="Pearson M."/>
            <person name="Poon T.W."/>
            <person name="Priest M."/>
            <person name="Roberts A."/>
            <person name="Saif S."/>
            <person name="Shea T."/>
            <person name="Sisk P."/>
            <person name="Sykes S."/>
            <person name="Wortman J."/>
            <person name="Nusbaum C."/>
            <person name="Birren B."/>
        </authorList>
    </citation>
    <scope>NUCLEOTIDE SEQUENCE [LARGE SCALE GENOMIC DNA]</scope>
    <source>
        <strain evidence="1 2">ATCC 51939</strain>
    </source>
</reference>
<comment type="caution">
    <text evidence="1">The sequence shown here is derived from an EMBL/GenBank/DDBJ whole genome shotgun (WGS) entry which is preliminary data.</text>
</comment>
<dbReference type="RefSeq" id="WP_016525986.1">
    <property type="nucleotide sequence ID" value="NZ_KE332518.1"/>
</dbReference>
<dbReference type="eggNOG" id="ENOG5032UKR">
    <property type="taxonomic scope" value="Bacteria"/>
</dbReference>
<dbReference type="STRING" id="1125699.HMPREF9194_01721"/>
<dbReference type="Proteomes" id="UP000014541">
    <property type="component" value="Unassembled WGS sequence"/>
</dbReference>
<evidence type="ECO:0000313" key="2">
    <source>
        <dbReference type="Proteomes" id="UP000014541"/>
    </source>
</evidence>
<gene>
    <name evidence="1" type="ORF">HMPREF9194_01721</name>
</gene>
<protein>
    <recommendedName>
        <fullName evidence="3">Restriction endonuclease</fullName>
    </recommendedName>
</protein>
<organism evidence="1 2">
    <name type="scientific">Treponema maltophilum ATCC 51939</name>
    <dbReference type="NCBI Taxonomy" id="1125699"/>
    <lineage>
        <taxon>Bacteria</taxon>
        <taxon>Pseudomonadati</taxon>
        <taxon>Spirochaetota</taxon>
        <taxon>Spirochaetia</taxon>
        <taxon>Spirochaetales</taxon>
        <taxon>Treponemataceae</taxon>
        <taxon>Treponema</taxon>
    </lineage>
</organism>
<dbReference type="OrthoDB" id="2817390at2"/>
<sequence>MEALTIKNVKEELIEIITEEFLCQLEKDNKRYYKEASIQCKLVNELSKKFGVDPVLEWSVPYVESDLKSSTRRIDIMFEIGGKKVGIELKYKNKAVPGGEYPNHGADNNNKFDFFKDVQRLEDLREEKNKKFHIEKGFAIFITNDHLYWKPTRKGTLKEAFNLCDGTELIPKTYKAEWKGRKGQSVEFSGSHKIQWMPPLEGPDKKDGKTFRYLIVEV</sequence>
<evidence type="ECO:0000313" key="1">
    <source>
        <dbReference type="EMBL" id="EPF31375.1"/>
    </source>
</evidence>
<dbReference type="AlphaFoldDB" id="S3K1I7"/>
<proteinExistence type="predicted"/>
<dbReference type="PATRIC" id="fig|1125699.3.peg.1737"/>
<keyword evidence="2" id="KW-1185">Reference proteome</keyword>